<accession>A0A918RB30</accession>
<evidence type="ECO:0000256" key="1">
    <source>
        <dbReference type="SAM" id="MobiDB-lite"/>
    </source>
</evidence>
<dbReference type="EMBL" id="BMVX01000029">
    <property type="protein sequence ID" value="GGZ90362.1"/>
    <property type="molecule type" value="Genomic_DNA"/>
</dbReference>
<proteinExistence type="predicted"/>
<reference evidence="2" key="1">
    <citation type="journal article" date="2014" name="Int. J. Syst. Evol. Microbiol.">
        <title>Complete genome sequence of Corynebacterium casei LMG S-19264T (=DSM 44701T), isolated from a smear-ripened cheese.</title>
        <authorList>
            <consortium name="US DOE Joint Genome Institute (JGI-PGF)"/>
            <person name="Walter F."/>
            <person name="Albersmeier A."/>
            <person name="Kalinowski J."/>
            <person name="Ruckert C."/>
        </authorList>
    </citation>
    <scope>NUCLEOTIDE SEQUENCE</scope>
    <source>
        <strain evidence="2">JCM 4834</strain>
    </source>
</reference>
<reference evidence="2" key="2">
    <citation type="submission" date="2020-09" db="EMBL/GenBank/DDBJ databases">
        <authorList>
            <person name="Sun Q."/>
            <person name="Ohkuma M."/>
        </authorList>
    </citation>
    <scope>NUCLEOTIDE SEQUENCE</scope>
    <source>
        <strain evidence="2">JCM 4834</strain>
    </source>
</reference>
<sequence length="95" mass="10371">MASVVSVVSVESKGVRVLRCGAVVLVVLLSWWCRGAERGFPWCRGVRAAAGVPGTCPGFRPGHVIRMRRTGDGRRIRSPHPDGMPYGTTTERRQP</sequence>
<protein>
    <submittedName>
        <fullName evidence="2">Uncharacterized protein</fullName>
    </submittedName>
</protein>
<name>A0A918RB30_9ACTN</name>
<comment type="caution">
    <text evidence="2">The sequence shown here is derived from an EMBL/GenBank/DDBJ whole genome shotgun (WGS) entry which is preliminary data.</text>
</comment>
<gene>
    <name evidence="2" type="ORF">GCM10010371_57860</name>
</gene>
<dbReference type="Proteomes" id="UP000634660">
    <property type="component" value="Unassembled WGS sequence"/>
</dbReference>
<organism evidence="2 3">
    <name type="scientific">Streptomyces subrutilus</name>
    <dbReference type="NCBI Taxonomy" id="36818"/>
    <lineage>
        <taxon>Bacteria</taxon>
        <taxon>Bacillati</taxon>
        <taxon>Actinomycetota</taxon>
        <taxon>Actinomycetes</taxon>
        <taxon>Kitasatosporales</taxon>
        <taxon>Streptomycetaceae</taxon>
        <taxon>Streptomyces</taxon>
    </lineage>
</organism>
<evidence type="ECO:0000313" key="2">
    <source>
        <dbReference type="EMBL" id="GGZ90362.1"/>
    </source>
</evidence>
<dbReference type="AlphaFoldDB" id="A0A918RB30"/>
<evidence type="ECO:0000313" key="3">
    <source>
        <dbReference type="Proteomes" id="UP000634660"/>
    </source>
</evidence>
<feature type="region of interest" description="Disordered" evidence="1">
    <location>
        <begin position="69"/>
        <end position="95"/>
    </location>
</feature>